<dbReference type="PROSITE" id="PS50110">
    <property type="entry name" value="RESPONSE_REGULATORY"/>
    <property type="match status" value="1"/>
</dbReference>
<dbReference type="InterPro" id="IPR003593">
    <property type="entry name" value="AAA+_ATPase"/>
</dbReference>
<keyword evidence="5" id="KW-0597">Phosphoprotein</keyword>
<dbReference type="InterPro" id="IPR027417">
    <property type="entry name" value="P-loop_NTPase"/>
</dbReference>
<dbReference type="GO" id="GO:0043565">
    <property type="term" value="F:sequence-specific DNA binding"/>
    <property type="evidence" value="ECO:0007669"/>
    <property type="project" value="InterPro"/>
</dbReference>
<dbReference type="GO" id="GO:0000160">
    <property type="term" value="P:phosphorelay signal transduction system"/>
    <property type="evidence" value="ECO:0007669"/>
    <property type="project" value="InterPro"/>
</dbReference>
<feature type="modified residue" description="4-aspartylphosphate" evidence="5">
    <location>
        <position position="58"/>
    </location>
</feature>
<dbReference type="GO" id="GO:0005524">
    <property type="term" value="F:ATP binding"/>
    <property type="evidence" value="ECO:0007669"/>
    <property type="project" value="UniProtKB-KW"/>
</dbReference>
<dbReference type="InterPro" id="IPR002197">
    <property type="entry name" value="HTH_Fis"/>
</dbReference>
<accession>A0A1X3CX61</accession>
<dbReference type="SMART" id="SM00448">
    <property type="entry name" value="REC"/>
    <property type="match status" value="1"/>
</dbReference>
<keyword evidence="4" id="KW-0804">Transcription</keyword>
<keyword evidence="10" id="KW-1185">Reference proteome</keyword>
<gene>
    <name evidence="9" type="primary">zraR_1</name>
    <name evidence="9" type="ORF">NCTC10296_00232</name>
</gene>
<evidence type="ECO:0000259" key="8">
    <source>
        <dbReference type="PROSITE" id="PS50110"/>
    </source>
</evidence>
<dbReference type="InterPro" id="IPR011006">
    <property type="entry name" value="CheY-like_superfamily"/>
</dbReference>
<keyword evidence="1" id="KW-0547">Nucleotide-binding</keyword>
<dbReference type="InterPro" id="IPR058031">
    <property type="entry name" value="AAA_lid_NorR"/>
</dbReference>
<feature type="domain" description="Sigma-54 factor interaction" evidence="7">
    <location>
        <begin position="237"/>
        <end position="464"/>
    </location>
</feature>
<dbReference type="SUPFAM" id="SSF46689">
    <property type="entry name" value="Homeodomain-like"/>
    <property type="match status" value="1"/>
</dbReference>
<feature type="compositionally biased region" description="Low complexity" evidence="6">
    <location>
        <begin position="135"/>
        <end position="159"/>
    </location>
</feature>
<dbReference type="STRING" id="493.BWD07_08215"/>
<dbReference type="Gene3D" id="3.40.50.2300">
    <property type="match status" value="1"/>
</dbReference>
<dbReference type="Pfam" id="PF00158">
    <property type="entry name" value="Sigma54_activat"/>
    <property type="match status" value="1"/>
</dbReference>
<dbReference type="Gene3D" id="1.10.8.60">
    <property type="match status" value="1"/>
</dbReference>
<dbReference type="Gene3D" id="1.10.10.60">
    <property type="entry name" value="Homeodomain-like"/>
    <property type="match status" value="1"/>
</dbReference>
<dbReference type="RefSeq" id="WP_085416935.1">
    <property type="nucleotide sequence ID" value="NZ_CAUJPY010000019.1"/>
</dbReference>
<dbReference type="SUPFAM" id="SSF52540">
    <property type="entry name" value="P-loop containing nucleoside triphosphate hydrolases"/>
    <property type="match status" value="1"/>
</dbReference>
<feature type="region of interest" description="Disordered" evidence="6">
    <location>
        <begin position="135"/>
        <end position="190"/>
    </location>
</feature>
<feature type="domain" description="Response regulatory" evidence="8">
    <location>
        <begin position="9"/>
        <end position="123"/>
    </location>
</feature>
<evidence type="ECO:0000256" key="2">
    <source>
        <dbReference type="ARBA" id="ARBA00022840"/>
    </source>
</evidence>
<evidence type="ECO:0000256" key="5">
    <source>
        <dbReference type="PROSITE-ProRule" id="PRU00169"/>
    </source>
</evidence>
<evidence type="ECO:0000259" key="7">
    <source>
        <dbReference type="PROSITE" id="PS50045"/>
    </source>
</evidence>
<dbReference type="Pfam" id="PF02954">
    <property type="entry name" value="HTH_8"/>
    <property type="match status" value="1"/>
</dbReference>
<dbReference type="OrthoDB" id="3516932at2"/>
<dbReference type="Gene3D" id="3.40.50.300">
    <property type="entry name" value="P-loop containing nucleotide triphosphate hydrolases"/>
    <property type="match status" value="1"/>
</dbReference>
<dbReference type="PANTHER" id="PTHR32071:SF100">
    <property type="entry name" value="RESPONSE REGULATOR PROTEIN PILR"/>
    <property type="match status" value="1"/>
</dbReference>
<keyword evidence="3" id="KW-0805">Transcription regulation</keyword>
<keyword evidence="2" id="KW-0067">ATP-binding</keyword>
<dbReference type="PRINTS" id="PR01590">
    <property type="entry name" value="HTHFIS"/>
</dbReference>
<evidence type="ECO:0000256" key="4">
    <source>
        <dbReference type="ARBA" id="ARBA00023163"/>
    </source>
</evidence>
<dbReference type="PANTHER" id="PTHR32071">
    <property type="entry name" value="TRANSCRIPTIONAL REGULATORY PROTEIN"/>
    <property type="match status" value="1"/>
</dbReference>
<dbReference type="Proteomes" id="UP000279284">
    <property type="component" value="Chromosome"/>
</dbReference>
<dbReference type="SMART" id="SM00382">
    <property type="entry name" value="AAA"/>
    <property type="match status" value="1"/>
</dbReference>
<dbReference type="InterPro" id="IPR002078">
    <property type="entry name" value="Sigma_54_int"/>
</dbReference>
<dbReference type="FunFam" id="3.40.50.300:FF:000006">
    <property type="entry name" value="DNA-binding transcriptional regulator NtrC"/>
    <property type="match status" value="1"/>
</dbReference>
<evidence type="ECO:0000313" key="10">
    <source>
        <dbReference type="Proteomes" id="UP000279284"/>
    </source>
</evidence>
<evidence type="ECO:0000256" key="3">
    <source>
        <dbReference type="ARBA" id="ARBA00023015"/>
    </source>
</evidence>
<reference evidence="9 10" key="1">
    <citation type="submission" date="2018-12" db="EMBL/GenBank/DDBJ databases">
        <authorList>
            <consortium name="Pathogen Informatics"/>
        </authorList>
    </citation>
    <scope>NUCLEOTIDE SEQUENCE [LARGE SCALE GENOMIC DNA]</scope>
    <source>
        <strain evidence="9 10">NCTC10296</strain>
    </source>
</reference>
<dbReference type="InterPro" id="IPR009057">
    <property type="entry name" value="Homeodomain-like_sf"/>
</dbReference>
<dbReference type="InterPro" id="IPR001789">
    <property type="entry name" value="Sig_transdc_resp-reg_receiver"/>
</dbReference>
<dbReference type="GO" id="GO:0006355">
    <property type="term" value="P:regulation of DNA-templated transcription"/>
    <property type="evidence" value="ECO:0007669"/>
    <property type="project" value="InterPro"/>
</dbReference>
<evidence type="ECO:0000256" key="6">
    <source>
        <dbReference type="SAM" id="MobiDB-lite"/>
    </source>
</evidence>
<protein>
    <submittedName>
        <fullName evidence="9">Transcriptional regulator</fullName>
    </submittedName>
</protein>
<organism evidence="9 10">
    <name type="scientific">Neisseria canis</name>
    <dbReference type="NCBI Taxonomy" id="493"/>
    <lineage>
        <taxon>Bacteria</taxon>
        <taxon>Pseudomonadati</taxon>
        <taxon>Pseudomonadota</taxon>
        <taxon>Betaproteobacteria</taxon>
        <taxon>Neisseriales</taxon>
        <taxon>Neisseriaceae</taxon>
        <taxon>Neisseria</taxon>
    </lineage>
</organism>
<dbReference type="AlphaFoldDB" id="A0A1X3CX61"/>
<evidence type="ECO:0000256" key="1">
    <source>
        <dbReference type="ARBA" id="ARBA00022741"/>
    </source>
</evidence>
<dbReference type="PROSITE" id="PS50045">
    <property type="entry name" value="SIGMA54_INTERACT_4"/>
    <property type="match status" value="1"/>
</dbReference>
<evidence type="ECO:0000313" key="9">
    <source>
        <dbReference type="EMBL" id="VEE99231.1"/>
    </source>
</evidence>
<dbReference type="KEGG" id="nci:NCTC10296_00232"/>
<dbReference type="Pfam" id="PF25601">
    <property type="entry name" value="AAA_lid_14"/>
    <property type="match status" value="1"/>
</dbReference>
<dbReference type="InterPro" id="IPR025943">
    <property type="entry name" value="Sigma_54_int_dom_ATP-bd_2"/>
</dbReference>
<name>A0A1X3CX61_9NEIS</name>
<dbReference type="SUPFAM" id="SSF52172">
    <property type="entry name" value="CheY-like"/>
    <property type="match status" value="1"/>
</dbReference>
<dbReference type="EMBL" id="LR134313">
    <property type="protein sequence ID" value="VEE99231.1"/>
    <property type="molecule type" value="Genomic_DNA"/>
</dbReference>
<proteinExistence type="predicted"/>
<dbReference type="Pfam" id="PF00072">
    <property type="entry name" value="Response_reg"/>
    <property type="match status" value="1"/>
</dbReference>
<dbReference type="CDD" id="cd00009">
    <property type="entry name" value="AAA"/>
    <property type="match status" value="1"/>
</dbReference>
<dbReference type="PROSITE" id="PS00676">
    <property type="entry name" value="SIGMA54_INTERACT_2"/>
    <property type="match status" value="1"/>
</dbReference>
<sequence>MTKHSLQQPVLVVDDEADIRDLMEMTLMKMGLSVDTAVGVVDAKAKLEDKDYSLVLTDMRMPDGSGLEVVQHINELMLDTPVAVITAFGNADQAVEALKAGAFDYLQKPITLSQLRSLVKSAVKVNEPVAAVAAPAPVPEQPVSKSSLSSSAKPAAAAPRQFARAPDLPGNMPRAPMPASAGRKGVSGGIDKPSEVTQGMKSLRQRLFSTTETRAVQREREMQQVQELGSDPDMPRLLGNSPQMVEVRHLIRRLAGSVVPVYIAGESGSGKEQAARSIHELSARREQPFIAVNCGAIPENLMESEFFGYKKGSFTGADSDRMGFFQHANGGTLFLDEVADLPLGMQVKLLRAIQEKAVRRIGDAQETQVDVRIVCATHKNLEALVEAGSFRQDLYYRLNVVTLHMPPLREMREDLGPLIFRLLNKYRVGEMAYKLSPKAQDALLSYSYPGNFRELENILERAVALTVGNIIQVDDLQIHAVGVCQEAPLPEDNSEEAAIFKSFSGGDGLSGASNLPTMNMVAASAHEIRPEVPLFVTGQTQIQDYLDEVERSIILQALQETRFNRTQAAKLLGISFRSMRYRMERLAIE</sequence>